<dbReference type="Proteomes" id="UP000051373">
    <property type="component" value="Unassembled WGS sequence"/>
</dbReference>
<reference evidence="10 11" key="1">
    <citation type="journal article" date="2015" name="Microbiome">
        <title>Genomic resolution of linkages in carbon, nitrogen, and sulfur cycling among widespread estuary sediment bacteria.</title>
        <authorList>
            <person name="Baker B.J."/>
            <person name="Lazar C.S."/>
            <person name="Teske A.P."/>
            <person name="Dick G.J."/>
        </authorList>
    </citation>
    <scope>NUCLEOTIDE SEQUENCE [LARGE SCALE GENOMIC DNA]</scope>
    <source>
        <strain evidence="10">SM23_42</strain>
    </source>
</reference>
<evidence type="ECO:0000256" key="2">
    <source>
        <dbReference type="ARBA" id="ARBA00004709"/>
    </source>
</evidence>
<evidence type="ECO:0000259" key="9">
    <source>
        <dbReference type="Pfam" id="PF02542"/>
    </source>
</evidence>
<feature type="binding site" evidence="7">
    <location>
        <position position="7"/>
    </location>
    <ligand>
        <name>a divalent metal cation</name>
        <dbReference type="ChEBI" id="CHEBI:60240"/>
    </ligand>
</feature>
<dbReference type="InterPro" id="IPR003526">
    <property type="entry name" value="MECDP_synthase"/>
</dbReference>
<feature type="binding site" evidence="7">
    <location>
        <begin position="33"/>
        <end position="34"/>
    </location>
    <ligand>
        <name>4-CDP-2-C-methyl-D-erythritol 2-phosphate</name>
        <dbReference type="ChEBI" id="CHEBI:57919"/>
    </ligand>
</feature>
<organism evidence="10 11">
    <name type="scientific">candidate division WOR_3 bacterium SM23_42</name>
    <dbReference type="NCBI Taxonomy" id="1703779"/>
    <lineage>
        <taxon>Bacteria</taxon>
        <taxon>Bacteria division WOR-3</taxon>
    </lineage>
</organism>
<feature type="domain" description="2-C-methyl-D-erythritol 2,4-cyclodiphosphate synthase" evidence="9">
    <location>
        <begin position="2"/>
        <end position="152"/>
    </location>
</feature>
<dbReference type="STRING" id="1703779.AMJ83_03690"/>
<evidence type="ECO:0000313" key="11">
    <source>
        <dbReference type="Proteomes" id="UP000051373"/>
    </source>
</evidence>
<keyword evidence="6 7" id="KW-0456">Lyase</keyword>
<evidence type="ECO:0000256" key="5">
    <source>
        <dbReference type="ARBA" id="ARBA00023229"/>
    </source>
</evidence>
<dbReference type="AlphaFoldDB" id="A0A0S8FTR1"/>
<keyword evidence="4 7" id="KW-0479">Metal-binding</keyword>
<dbReference type="EMBL" id="LJUJ01000005">
    <property type="protein sequence ID" value="KPK64111.1"/>
    <property type="molecule type" value="Genomic_DNA"/>
</dbReference>
<dbReference type="PROSITE" id="PS01350">
    <property type="entry name" value="ISPF"/>
    <property type="match status" value="1"/>
</dbReference>
<dbReference type="SUPFAM" id="SSF69765">
    <property type="entry name" value="IpsF-like"/>
    <property type="match status" value="1"/>
</dbReference>
<dbReference type="InterPro" id="IPR036571">
    <property type="entry name" value="MECDP_synthase_sf"/>
</dbReference>
<dbReference type="PATRIC" id="fig|1703779.3.peg.811"/>
<comment type="subunit">
    <text evidence="7">Homotrimer.</text>
</comment>
<dbReference type="GO" id="GO:0008685">
    <property type="term" value="F:2-C-methyl-D-erythritol 2,4-cyclodiphosphate synthase activity"/>
    <property type="evidence" value="ECO:0007669"/>
    <property type="project" value="UniProtKB-UniRule"/>
</dbReference>
<comment type="catalytic activity">
    <reaction evidence="1 7 8">
        <text>4-CDP-2-C-methyl-D-erythritol 2-phosphate = 2-C-methyl-D-erythritol 2,4-cyclic diphosphate + CMP</text>
        <dbReference type="Rhea" id="RHEA:23864"/>
        <dbReference type="ChEBI" id="CHEBI:57919"/>
        <dbReference type="ChEBI" id="CHEBI:58483"/>
        <dbReference type="ChEBI" id="CHEBI:60377"/>
        <dbReference type="EC" id="4.6.1.12"/>
    </reaction>
</comment>
<evidence type="ECO:0000256" key="6">
    <source>
        <dbReference type="ARBA" id="ARBA00023239"/>
    </source>
</evidence>
<dbReference type="HAMAP" id="MF_00107">
    <property type="entry name" value="IspF"/>
    <property type="match status" value="1"/>
</dbReference>
<evidence type="ECO:0000256" key="3">
    <source>
        <dbReference type="ARBA" id="ARBA00012579"/>
    </source>
</evidence>
<proteinExistence type="inferred from homology"/>
<comment type="cofactor">
    <cofactor evidence="7">
        <name>a divalent metal cation</name>
        <dbReference type="ChEBI" id="CHEBI:60240"/>
    </cofactor>
    <text evidence="7">Binds 1 divalent metal cation per subunit.</text>
</comment>
<evidence type="ECO:0000256" key="7">
    <source>
        <dbReference type="HAMAP-Rule" id="MF_00107"/>
    </source>
</evidence>
<feature type="site" description="Transition state stabilizer" evidence="7">
    <location>
        <position position="132"/>
    </location>
</feature>
<dbReference type="GO" id="GO:0019288">
    <property type="term" value="P:isopentenyl diphosphate biosynthetic process, methylerythritol 4-phosphate pathway"/>
    <property type="evidence" value="ECO:0007669"/>
    <property type="project" value="UniProtKB-UniRule"/>
</dbReference>
<dbReference type="InterPro" id="IPR020555">
    <property type="entry name" value="MECDP_synthase_CS"/>
</dbReference>
<dbReference type="GO" id="GO:0046872">
    <property type="term" value="F:metal ion binding"/>
    <property type="evidence" value="ECO:0007669"/>
    <property type="project" value="UniProtKB-KW"/>
</dbReference>
<keyword evidence="5 7" id="KW-0414">Isoprene biosynthesis</keyword>
<evidence type="ECO:0000256" key="1">
    <source>
        <dbReference type="ARBA" id="ARBA00000200"/>
    </source>
</evidence>
<feature type="binding site" evidence="7">
    <location>
        <position position="9"/>
    </location>
    <ligand>
        <name>a divalent metal cation</name>
        <dbReference type="ChEBI" id="CHEBI:60240"/>
    </ligand>
</feature>
<dbReference type="CDD" id="cd00554">
    <property type="entry name" value="MECDP_synthase"/>
    <property type="match status" value="1"/>
</dbReference>
<name>A0A0S8FTR1_UNCW3</name>
<dbReference type="PANTHER" id="PTHR43181">
    <property type="entry name" value="2-C-METHYL-D-ERYTHRITOL 2,4-CYCLODIPHOSPHATE SYNTHASE, CHLOROPLASTIC"/>
    <property type="match status" value="1"/>
</dbReference>
<feature type="site" description="Transition state stabilizer" evidence="7">
    <location>
        <position position="33"/>
    </location>
</feature>
<dbReference type="Pfam" id="PF02542">
    <property type="entry name" value="YgbB"/>
    <property type="match status" value="1"/>
</dbReference>
<comment type="caution">
    <text evidence="10">The sequence shown here is derived from an EMBL/GenBank/DDBJ whole genome shotgun (WGS) entry which is preliminary data.</text>
</comment>
<dbReference type="Gene3D" id="3.30.1330.50">
    <property type="entry name" value="2-C-methyl-D-erythritol 2,4-cyclodiphosphate synthase"/>
    <property type="match status" value="1"/>
</dbReference>
<feature type="binding site" evidence="7">
    <location>
        <begin position="7"/>
        <end position="9"/>
    </location>
    <ligand>
        <name>4-CDP-2-C-methyl-D-erythritol 2-phosphate</name>
        <dbReference type="ChEBI" id="CHEBI:57919"/>
    </ligand>
</feature>
<comment type="similarity">
    <text evidence="7 8">Belongs to the IspF family.</text>
</comment>
<gene>
    <name evidence="7" type="primary">ispF</name>
    <name evidence="10" type="ORF">AMJ83_03690</name>
</gene>
<comment type="caution">
    <text evidence="7">Lacks conserved residue(s) required for the propagation of feature annotation.</text>
</comment>
<comment type="function">
    <text evidence="7">Involved in the biosynthesis of isopentenyl diphosphate (IPP) and dimethylallyl diphosphate (DMAPP), two major building blocks of isoprenoid compounds. Catalyzes the conversion of 4-diphosphocytidyl-2-C-methyl-D-erythritol 2-phosphate (CDP-ME2P) to 2-C-methyl-D-erythritol 2,4-cyclodiphosphate (ME-CPP) with a corresponding release of cytidine 5-monophosphate (CMP).</text>
</comment>
<feature type="binding site" evidence="7">
    <location>
        <begin position="55"/>
        <end position="57"/>
    </location>
    <ligand>
        <name>4-CDP-2-C-methyl-D-erythritol 2-phosphate</name>
        <dbReference type="ChEBI" id="CHEBI:57919"/>
    </ligand>
</feature>
<feature type="binding site" evidence="7">
    <location>
        <position position="41"/>
    </location>
    <ligand>
        <name>a divalent metal cation</name>
        <dbReference type="ChEBI" id="CHEBI:60240"/>
    </ligand>
</feature>
<dbReference type="PANTHER" id="PTHR43181:SF1">
    <property type="entry name" value="2-C-METHYL-D-ERYTHRITOL 2,4-CYCLODIPHOSPHATE SYNTHASE, CHLOROPLASTIC"/>
    <property type="match status" value="1"/>
</dbReference>
<sequence>MVGFGYDIHQLVPNRRLLLGGVEIEFPKGLLGHSDGDVLIHAICDALLGAASLGDIGMHFPPSDKRYKNISSLKILKSVSKFLEDSGFMIKHIDTVVIAQEPRLSPHIKEMKATISNAIGISEDTISIKSKTNEGLGDIGSGRAIAAWAICEIGRIYATSEG</sequence>
<comment type="pathway">
    <text evidence="2 7">Isoprenoid biosynthesis; isopentenyl diphosphate biosynthesis via DXP pathway; isopentenyl diphosphate from 1-deoxy-D-xylulose 5-phosphate: step 4/6.</text>
</comment>
<dbReference type="GO" id="GO:0016114">
    <property type="term" value="P:terpenoid biosynthetic process"/>
    <property type="evidence" value="ECO:0007669"/>
    <property type="project" value="InterPro"/>
</dbReference>
<evidence type="ECO:0000256" key="4">
    <source>
        <dbReference type="ARBA" id="ARBA00022723"/>
    </source>
</evidence>
<protein>
    <recommendedName>
        <fullName evidence="3 7">2-C-methyl-D-erythritol 2,4-cyclodiphosphate synthase</fullName>
        <shortName evidence="7">MECDP-synthase</shortName>
        <shortName evidence="7">MECPP-synthase</shortName>
        <shortName evidence="7">MECPS</shortName>
        <ecNumber evidence="3 7">4.6.1.12</ecNumber>
    </recommendedName>
</protein>
<dbReference type="NCBIfam" id="TIGR00151">
    <property type="entry name" value="ispF"/>
    <property type="match status" value="1"/>
</dbReference>
<dbReference type="UniPathway" id="UPA00056">
    <property type="reaction ID" value="UER00095"/>
</dbReference>
<accession>A0A0S8FTR1</accession>
<dbReference type="EC" id="4.6.1.12" evidence="3 7"/>
<evidence type="ECO:0000256" key="8">
    <source>
        <dbReference type="RuleBase" id="RU004395"/>
    </source>
</evidence>
<evidence type="ECO:0000313" key="10">
    <source>
        <dbReference type="EMBL" id="KPK64111.1"/>
    </source>
</evidence>